<comment type="catalytic activity">
    <reaction evidence="10">
        <text>4-CDP-2-C-methyl-D-erythritol + ATP = 4-CDP-2-C-methyl-D-erythritol 2-phosphate + ADP + H(+)</text>
        <dbReference type="Rhea" id="RHEA:18437"/>
        <dbReference type="ChEBI" id="CHEBI:15378"/>
        <dbReference type="ChEBI" id="CHEBI:30616"/>
        <dbReference type="ChEBI" id="CHEBI:57823"/>
        <dbReference type="ChEBI" id="CHEBI:57919"/>
        <dbReference type="ChEBI" id="CHEBI:456216"/>
        <dbReference type="EC" id="2.7.1.148"/>
    </reaction>
</comment>
<evidence type="ECO:0000256" key="7">
    <source>
        <dbReference type="ARBA" id="ARBA00022840"/>
    </source>
</evidence>
<dbReference type="NCBIfam" id="TIGR00154">
    <property type="entry name" value="ispE"/>
    <property type="match status" value="1"/>
</dbReference>
<dbReference type="RefSeq" id="WP_307157214.1">
    <property type="nucleotide sequence ID" value="NZ_JAUSWH010000003.1"/>
</dbReference>
<dbReference type="NCBIfam" id="NF011202">
    <property type="entry name" value="PRK14608.1"/>
    <property type="match status" value="1"/>
</dbReference>
<dbReference type="InterPro" id="IPR020568">
    <property type="entry name" value="Ribosomal_Su5_D2-typ_SF"/>
</dbReference>
<dbReference type="InterPro" id="IPR014721">
    <property type="entry name" value="Ribsml_uS5_D2-typ_fold_subgr"/>
</dbReference>
<comment type="similarity">
    <text evidence="1 10">Belongs to the GHMP kinase family. IspE subfamily.</text>
</comment>
<evidence type="ECO:0000256" key="4">
    <source>
        <dbReference type="ARBA" id="ARBA00022679"/>
    </source>
</evidence>
<reference evidence="13 14" key="1">
    <citation type="submission" date="2023-07" db="EMBL/GenBank/DDBJ databases">
        <title>Genomic Encyclopedia of Type Strains, Phase IV (KMG-IV): sequencing the most valuable type-strain genomes for metagenomic binning, comparative biology and taxonomic classification.</title>
        <authorList>
            <person name="Goeker M."/>
        </authorList>
    </citation>
    <scope>NUCLEOTIDE SEQUENCE [LARGE SCALE GENOMIC DNA]</scope>
    <source>
        <strain evidence="13 14">DSM 100301</strain>
    </source>
</reference>
<dbReference type="Gene3D" id="3.30.230.10">
    <property type="match status" value="1"/>
</dbReference>
<dbReference type="Proteomes" id="UP001235269">
    <property type="component" value="Unassembled WGS sequence"/>
</dbReference>
<comment type="function">
    <text evidence="10">Catalyzes the phosphorylation of the position 2 hydroxy group of 4-diphosphocytidyl-2C-methyl-D-erythritol.</text>
</comment>
<keyword evidence="8 10" id="KW-0414">Isoprene biosynthesis</keyword>
<dbReference type="EMBL" id="JAUSWH010000003">
    <property type="protein sequence ID" value="MDQ0455016.1"/>
    <property type="molecule type" value="Genomic_DNA"/>
</dbReference>
<proteinExistence type="inferred from homology"/>
<feature type="active site" evidence="10">
    <location>
        <position position="144"/>
    </location>
</feature>
<dbReference type="InterPro" id="IPR004424">
    <property type="entry name" value="IspE"/>
</dbReference>
<dbReference type="Pfam" id="PF00288">
    <property type="entry name" value="GHMP_kinases_N"/>
    <property type="match status" value="1"/>
</dbReference>
<dbReference type="Gene3D" id="3.30.70.890">
    <property type="entry name" value="GHMP kinase, C-terminal domain"/>
    <property type="match status" value="1"/>
</dbReference>
<organism evidence="13 14">
    <name type="scientific">Rhizobium paknamense</name>
    <dbReference type="NCBI Taxonomy" id="1206817"/>
    <lineage>
        <taxon>Bacteria</taxon>
        <taxon>Pseudomonadati</taxon>
        <taxon>Pseudomonadota</taxon>
        <taxon>Alphaproteobacteria</taxon>
        <taxon>Hyphomicrobiales</taxon>
        <taxon>Rhizobiaceae</taxon>
        <taxon>Rhizobium/Agrobacterium group</taxon>
        <taxon>Rhizobium</taxon>
    </lineage>
</organism>
<dbReference type="PANTHER" id="PTHR43527:SF2">
    <property type="entry name" value="4-DIPHOSPHOCYTIDYL-2-C-METHYL-D-ERYTHRITOL KINASE, CHLOROPLASTIC"/>
    <property type="match status" value="1"/>
</dbReference>
<accession>A0ABU0ICM1</accession>
<protein>
    <recommendedName>
        <fullName evidence="3 10">4-diphosphocytidyl-2-C-methyl-D-erythritol kinase</fullName>
        <shortName evidence="10">CMK</shortName>
        <ecNumber evidence="2 10">2.7.1.148</ecNumber>
    </recommendedName>
    <alternativeName>
        <fullName evidence="9 10">4-(cytidine-5'-diphospho)-2-C-methyl-D-erythritol kinase</fullName>
    </alternativeName>
</protein>
<evidence type="ECO:0000259" key="11">
    <source>
        <dbReference type="Pfam" id="PF00288"/>
    </source>
</evidence>
<name>A0ABU0ICM1_9HYPH</name>
<feature type="active site" evidence="10">
    <location>
        <position position="11"/>
    </location>
</feature>
<dbReference type="InterPro" id="IPR006204">
    <property type="entry name" value="GHMP_kinase_N_dom"/>
</dbReference>
<comment type="caution">
    <text evidence="13">The sequence shown here is derived from an EMBL/GenBank/DDBJ whole genome shotgun (WGS) entry which is preliminary data.</text>
</comment>
<evidence type="ECO:0000256" key="3">
    <source>
        <dbReference type="ARBA" id="ARBA00017473"/>
    </source>
</evidence>
<feature type="domain" description="GHMP kinase N-terminal" evidence="11">
    <location>
        <begin position="70"/>
        <end position="151"/>
    </location>
</feature>
<dbReference type="SUPFAM" id="SSF55060">
    <property type="entry name" value="GHMP Kinase, C-terminal domain"/>
    <property type="match status" value="1"/>
</dbReference>
<evidence type="ECO:0000256" key="6">
    <source>
        <dbReference type="ARBA" id="ARBA00022777"/>
    </source>
</evidence>
<keyword evidence="5 10" id="KW-0547">Nucleotide-binding</keyword>
<feature type="binding site" evidence="10">
    <location>
        <begin position="102"/>
        <end position="112"/>
    </location>
    <ligand>
        <name>ATP</name>
        <dbReference type="ChEBI" id="CHEBI:30616"/>
    </ligand>
</feature>
<evidence type="ECO:0000256" key="9">
    <source>
        <dbReference type="ARBA" id="ARBA00032554"/>
    </source>
</evidence>
<dbReference type="PANTHER" id="PTHR43527">
    <property type="entry name" value="4-DIPHOSPHOCYTIDYL-2-C-METHYL-D-ERYTHRITOL KINASE, CHLOROPLASTIC"/>
    <property type="match status" value="1"/>
</dbReference>
<evidence type="ECO:0000256" key="5">
    <source>
        <dbReference type="ARBA" id="ARBA00022741"/>
    </source>
</evidence>
<evidence type="ECO:0000256" key="8">
    <source>
        <dbReference type="ARBA" id="ARBA00023229"/>
    </source>
</evidence>
<dbReference type="SUPFAM" id="SSF54211">
    <property type="entry name" value="Ribosomal protein S5 domain 2-like"/>
    <property type="match status" value="1"/>
</dbReference>
<dbReference type="HAMAP" id="MF_00061">
    <property type="entry name" value="IspE"/>
    <property type="match status" value="1"/>
</dbReference>
<dbReference type="GO" id="GO:0050515">
    <property type="term" value="F:4-(cytidine 5'-diphospho)-2-C-methyl-D-erythritol kinase activity"/>
    <property type="evidence" value="ECO:0007669"/>
    <property type="project" value="UniProtKB-EC"/>
</dbReference>
<dbReference type="PIRSF" id="PIRSF010376">
    <property type="entry name" value="IspE"/>
    <property type="match status" value="1"/>
</dbReference>
<dbReference type="Pfam" id="PF08544">
    <property type="entry name" value="GHMP_kinases_C"/>
    <property type="match status" value="1"/>
</dbReference>
<keyword evidence="6 10" id="KW-0418">Kinase</keyword>
<gene>
    <name evidence="10" type="primary">ispE</name>
    <name evidence="13" type="ORF">QO005_001346</name>
</gene>
<dbReference type="InterPro" id="IPR036554">
    <property type="entry name" value="GHMP_kinase_C_sf"/>
</dbReference>
<evidence type="ECO:0000313" key="14">
    <source>
        <dbReference type="Proteomes" id="UP001235269"/>
    </source>
</evidence>
<keyword evidence="7 10" id="KW-0067">ATP-binding</keyword>
<evidence type="ECO:0000259" key="12">
    <source>
        <dbReference type="Pfam" id="PF08544"/>
    </source>
</evidence>
<evidence type="ECO:0000256" key="2">
    <source>
        <dbReference type="ARBA" id="ARBA00012052"/>
    </source>
</evidence>
<keyword evidence="14" id="KW-1185">Reference proteome</keyword>
<feature type="domain" description="GHMP kinase C-terminal" evidence="12">
    <location>
        <begin position="217"/>
        <end position="276"/>
    </location>
</feature>
<keyword evidence="4 10" id="KW-0808">Transferase</keyword>
<sequence length="295" mass="31274">MKRLEEKAPAKVNLALHVTGRQDDGYHLLDSLVGFSSKGDRLIFEPAAVDGFTISGRFAPLLLEESGGENLVLRARDALRRMSEALGHAAPPVAIHLEKNLPLASGIGGGSADAAATLHGLQRLWQSSLSPERLMEIGLTLGADVPMCLAGKPLQAQGIGEHITPVADFPSFGLVLGNPLKPVSTPAIFKRLESRHNPPIGHLPRLGADQRTWIAFLQTLRNDLEPAARLLCPEIADLAALMAGTGALITRMSGSGATCFSLYATEDEAEKACAALLSARPDWYFSASTLMGSGD</sequence>
<evidence type="ECO:0000313" key="13">
    <source>
        <dbReference type="EMBL" id="MDQ0455016.1"/>
    </source>
</evidence>
<dbReference type="InterPro" id="IPR013750">
    <property type="entry name" value="GHMP_kinase_C_dom"/>
</dbReference>
<evidence type="ECO:0000256" key="10">
    <source>
        <dbReference type="HAMAP-Rule" id="MF_00061"/>
    </source>
</evidence>
<evidence type="ECO:0000256" key="1">
    <source>
        <dbReference type="ARBA" id="ARBA00009684"/>
    </source>
</evidence>
<comment type="pathway">
    <text evidence="10">Isoprenoid biosynthesis; isopentenyl diphosphate biosynthesis via DXP pathway; isopentenyl diphosphate from 1-deoxy-D-xylulose 5-phosphate: step 3/6.</text>
</comment>
<dbReference type="EC" id="2.7.1.148" evidence="2 10"/>